<evidence type="ECO:0000313" key="3">
    <source>
        <dbReference type="Proteomes" id="UP000042997"/>
    </source>
</evidence>
<evidence type="ECO:0000313" key="2">
    <source>
        <dbReference type="EMBL" id="CDZ89864.1"/>
    </source>
</evidence>
<proteinExistence type="predicted"/>
<dbReference type="InterPro" id="IPR014914">
    <property type="entry name" value="RES_dom"/>
</dbReference>
<dbReference type="EMBL" id="CCSD01000068">
    <property type="protein sequence ID" value="CDZ89864.1"/>
    <property type="molecule type" value="Genomic_DNA"/>
</dbReference>
<protein>
    <recommendedName>
        <fullName evidence="1">RES domain-containing protein</fullName>
    </recommendedName>
</protein>
<sequence length="214" mass="23370">MPPALPHPPGVEALRAAEITPDEYLILDTDTIVWRVHSTSGDHVLPWNTPRTFGPVLRFDPHPMPRRDHARHGVWYGAADVPGALAEAFQTTRVIDTRTRVPYLTAVRFTRPLHLLDVAAHGPGRRPTRVGANFALSTAAHGIAQHWARTIRAAHPDLDGLAYRGRFAGGLCVALFTPAARAFPDQPEMTIPLDHPGFASRLAGAADRIGYAIE</sequence>
<evidence type="ECO:0000259" key="1">
    <source>
        <dbReference type="SMART" id="SM00953"/>
    </source>
</evidence>
<dbReference type="eggNOG" id="ENOG5033533">
    <property type="taxonomic scope" value="Bacteria"/>
</dbReference>
<dbReference type="Pfam" id="PF08808">
    <property type="entry name" value="RES"/>
    <property type="match status" value="1"/>
</dbReference>
<name>A0A098BMB2_9NOCA</name>
<reference evidence="2 3" key="1">
    <citation type="journal article" date="2014" name="Genome Announc.">
        <title>Draft Genome Sequence of Propane- and Butane-Oxidizing Actinobacterium Rhodococcus ruber IEGM 231.</title>
        <authorList>
            <person name="Ivshina I.B."/>
            <person name="Kuyukina M.S."/>
            <person name="Krivoruchko A.V."/>
            <person name="Barbe V."/>
            <person name="Fischer C."/>
        </authorList>
    </citation>
    <scope>NUCLEOTIDE SEQUENCE [LARGE SCALE GENOMIC DNA]</scope>
</reference>
<gene>
    <name evidence="2" type="ORF">RHRU231_560118</name>
</gene>
<organism evidence="2 3">
    <name type="scientific">Rhodococcus ruber</name>
    <dbReference type="NCBI Taxonomy" id="1830"/>
    <lineage>
        <taxon>Bacteria</taxon>
        <taxon>Bacillati</taxon>
        <taxon>Actinomycetota</taxon>
        <taxon>Actinomycetes</taxon>
        <taxon>Mycobacteriales</taxon>
        <taxon>Nocardiaceae</taxon>
        <taxon>Rhodococcus</taxon>
    </lineage>
</organism>
<dbReference type="SMART" id="SM00953">
    <property type="entry name" value="RES"/>
    <property type="match status" value="1"/>
</dbReference>
<feature type="domain" description="RES" evidence="1">
    <location>
        <begin position="55"/>
        <end position="187"/>
    </location>
</feature>
<accession>A0A098BMB2</accession>
<dbReference type="RefSeq" id="WP_029540201.1">
    <property type="nucleotide sequence ID" value="NZ_CP024315.1"/>
</dbReference>
<dbReference type="Proteomes" id="UP000042997">
    <property type="component" value="Unassembled WGS sequence"/>
</dbReference>
<dbReference type="AlphaFoldDB" id="A0A098BMB2"/>